<dbReference type="Pfam" id="PF10722">
    <property type="entry name" value="YbjN"/>
    <property type="match status" value="1"/>
</dbReference>
<dbReference type="EMBL" id="JBHTGL010000008">
    <property type="protein sequence ID" value="MFD0629546.1"/>
    <property type="molecule type" value="Genomic_DNA"/>
</dbReference>
<feature type="region of interest" description="Disordered" evidence="1">
    <location>
        <begin position="1"/>
        <end position="21"/>
    </location>
</feature>
<protein>
    <submittedName>
        <fullName evidence="2">YbjN domain-containing protein</fullName>
    </submittedName>
</protein>
<evidence type="ECO:0000313" key="2">
    <source>
        <dbReference type="EMBL" id="MFD0629546.1"/>
    </source>
</evidence>
<evidence type="ECO:0000313" key="3">
    <source>
        <dbReference type="Proteomes" id="UP001596915"/>
    </source>
</evidence>
<evidence type="ECO:0000256" key="1">
    <source>
        <dbReference type="SAM" id="MobiDB-lite"/>
    </source>
</evidence>
<accession>A0ABW2X6T6</accession>
<keyword evidence="3" id="KW-1185">Reference proteome</keyword>
<comment type="caution">
    <text evidence="2">The sequence shown here is derived from an EMBL/GenBank/DDBJ whole genome shotgun (WGS) entry which is preliminary data.</text>
</comment>
<sequence>MTVAEPSPIPEPQEPTNPVPDQDLVKRLLDEMELTYVIDDEGDLAAPWEHLRIYFTFRGEGDQRVFSVRTFYDRPLKIRNKQQLLESIDEWNRTSWWPKVYTFTTDDAIRLIGEKQTLIGTGVCLEHFTSCMASWIRSAIQFDTWIVEQLA</sequence>
<proteinExistence type="predicted"/>
<reference evidence="3" key="1">
    <citation type="journal article" date="2019" name="Int. J. Syst. Evol. Microbiol.">
        <title>The Global Catalogue of Microorganisms (GCM) 10K type strain sequencing project: providing services to taxonomists for standard genome sequencing and annotation.</title>
        <authorList>
            <consortium name="The Broad Institute Genomics Platform"/>
            <consortium name="The Broad Institute Genome Sequencing Center for Infectious Disease"/>
            <person name="Wu L."/>
            <person name="Ma J."/>
        </authorList>
    </citation>
    <scope>NUCLEOTIDE SEQUENCE [LARGE SCALE GENOMIC DNA]</scope>
    <source>
        <strain evidence="3">JCM 12607</strain>
    </source>
</reference>
<organism evidence="2 3">
    <name type="scientific">Streptomyces sanglieri</name>
    <dbReference type="NCBI Taxonomy" id="193460"/>
    <lineage>
        <taxon>Bacteria</taxon>
        <taxon>Bacillati</taxon>
        <taxon>Actinomycetota</taxon>
        <taxon>Actinomycetes</taxon>
        <taxon>Kitasatosporales</taxon>
        <taxon>Streptomycetaceae</taxon>
        <taxon>Streptomyces</taxon>
    </lineage>
</organism>
<dbReference type="Proteomes" id="UP001596915">
    <property type="component" value="Unassembled WGS sequence"/>
</dbReference>
<name>A0ABW2X6T6_9ACTN</name>
<gene>
    <name evidence="2" type="ORF">ACFQ2K_49950</name>
</gene>
<dbReference type="InterPro" id="IPR019660">
    <property type="entry name" value="Put_sensory_transdc_reg_YbjN"/>
</dbReference>
<feature type="compositionally biased region" description="Pro residues" evidence="1">
    <location>
        <begin position="7"/>
        <end position="18"/>
    </location>
</feature>